<keyword evidence="1 8" id="KW-0812">Transmembrane</keyword>
<dbReference type="CDD" id="cd01851">
    <property type="entry name" value="GBP"/>
    <property type="match status" value="1"/>
</dbReference>
<dbReference type="GO" id="GO:0016320">
    <property type="term" value="P:endoplasmic reticulum membrane fusion"/>
    <property type="evidence" value="ECO:0007669"/>
    <property type="project" value="TreeGrafter"/>
</dbReference>
<reference evidence="12 13" key="1">
    <citation type="submission" date="2018-11" db="EMBL/GenBank/DDBJ databases">
        <title>Genome sequence of Apiotrichum porosum DSM 27194.</title>
        <authorList>
            <person name="Aliyu H."/>
            <person name="Gorte O."/>
            <person name="Ochsenreither K."/>
        </authorList>
    </citation>
    <scope>NUCLEOTIDE SEQUENCE [LARGE SCALE GENOMIC DNA]</scope>
    <source>
        <strain evidence="12 13">DSM 27194</strain>
    </source>
</reference>
<feature type="transmembrane region" description="Helical" evidence="10">
    <location>
        <begin position="762"/>
        <end position="786"/>
    </location>
</feature>
<evidence type="ECO:0000256" key="4">
    <source>
        <dbReference type="ARBA" id="ARBA00022824"/>
    </source>
</evidence>
<feature type="binding site" evidence="8">
    <location>
        <begin position="114"/>
        <end position="121"/>
    </location>
    <ligand>
        <name>GTP</name>
        <dbReference type="ChEBI" id="CHEBI:37565"/>
    </ligand>
</feature>
<keyword evidence="4 8" id="KW-0256">Endoplasmic reticulum</keyword>
<evidence type="ECO:0000256" key="9">
    <source>
        <dbReference type="SAM" id="MobiDB-lite"/>
    </source>
</evidence>
<dbReference type="InterPro" id="IPR030386">
    <property type="entry name" value="G_GB1_RHD3_dom"/>
</dbReference>
<feature type="domain" description="GB1/RHD3-type G" evidence="11">
    <location>
        <begin position="104"/>
        <end position="327"/>
    </location>
</feature>
<comment type="subcellular location">
    <subcellularLocation>
        <location evidence="8">Endoplasmic reticulum membrane</location>
        <topology evidence="8">Multi-pass membrane protein</topology>
    </subcellularLocation>
    <text evidence="8">Enriched in the cortical ER. Concentrated in punctae along the ER tubules.</text>
</comment>
<dbReference type="FunFam" id="3.40.50.300:FF:000727">
    <property type="entry name" value="Protein SEY1 homolog"/>
    <property type="match status" value="1"/>
</dbReference>
<protein>
    <submittedName>
        <fullName evidence="12">Protein sey1</fullName>
    </submittedName>
</protein>
<evidence type="ECO:0000256" key="3">
    <source>
        <dbReference type="ARBA" id="ARBA00022801"/>
    </source>
</evidence>
<evidence type="ECO:0000256" key="7">
    <source>
        <dbReference type="ARBA" id="ARBA00023136"/>
    </source>
</evidence>
<keyword evidence="13" id="KW-1185">Reference proteome</keyword>
<dbReference type="PROSITE" id="PS51715">
    <property type="entry name" value="G_GB1_RHD3"/>
    <property type="match status" value="1"/>
</dbReference>
<keyword evidence="2 8" id="KW-0547">Nucleotide-binding</keyword>
<evidence type="ECO:0000256" key="6">
    <source>
        <dbReference type="ARBA" id="ARBA00023134"/>
    </source>
</evidence>
<dbReference type="InterPro" id="IPR027417">
    <property type="entry name" value="P-loop_NTPase"/>
</dbReference>
<evidence type="ECO:0000313" key="12">
    <source>
        <dbReference type="EMBL" id="RSH83135.1"/>
    </source>
</evidence>
<evidence type="ECO:0000256" key="8">
    <source>
        <dbReference type="HAMAP-Rule" id="MF_03109"/>
    </source>
</evidence>
<name>A0A427XWN5_9TREE</name>
<comment type="similarity">
    <text evidence="8">Belongs to the TRAFAC class dynamin-like GTPase superfamily. GB1/RHD3 GTPase family. RHD3 subfamily.</text>
</comment>
<evidence type="ECO:0000256" key="10">
    <source>
        <dbReference type="SAM" id="Phobius"/>
    </source>
</evidence>
<dbReference type="PANTHER" id="PTHR45923">
    <property type="entry name" value="PROTEIN SEY1"/>
    <property type="match status" value="1"/>
</dbReference>
<keyword evidence="3 8" id="KW-0378">Hydrolase</keyword>
<dbReference type="InterPro" id="IPR008803">
    <property type="entry name" value="RHD3/Sey1"/>
</dbReference>
<evidence type="ECO:0000256" key="1">
    <source>
        <dbReference type="ARBA" id="ARBA00022692"/>
    </source>
</evidence>
<dbReference type="Proteomes" id="UP000279236">
    <property type="component" value="Unassembled WGS sequence"/>
</dbReference>
<feature type="compositionally biased region" description="Basic and acidic residues" evidence="9">
    <location>
        <begin position="832"/>
        <end position="867"/>
    </location>
</feature>
<dbReference type="EMBL" id="RSCE01000004">
    <property type="protein sequence ID" value="RSH83135.1"/>
    <property type="molecule type" value="Genomic_DNA"/>
</dbReference>
<evidence type="ECO:0000256" key="2">
    <source>
        <dbReference type="ARBA" id="ARBA00022741"/>
    </source>
</evidence>
<dbReference type="SUPFAM" id="SSF52540">
    <property type="entry name" value="P-loop containing nucleoside triphosphate hydrolases"/>
    <property type="match status" value="1"/>
</dbReference>
<proteinExistence type="inferred from homology"/>
<dbReference type="RefSeq" id="XP_028477087.1">
    <property type="nucleotide sequence ID" value="XM_028622195.1"/>
</dbReference>
<dbReference type="AlphaFoldDB" id="A0A427XWN5"/>
<feature type="region of interest" description="Disordered" evidence="9">
    <location>
        <begin position="825"/>
        <end position="867"/>
    </location>
</feature>
<dbReference type="Gene3D" id="3.40.50.300">
    <property type="entry name" value="P-loop containing nucleotide triphosphate hydrolases"/>
    <property type="match status" value="1"/>
</dbReference>
<keyword evidence="5 8" id="KW-1133">Transmembrane helix</keyword>
<gene>
    <name evidence="8 12" type="primary">SEY1</name>
    <name evidence="12" type="ORF">EHS24_006793</name>
</gene>
<keyword evidence="6 8" id="KW-0342">GTP-binding</keyword>
<feature type="topological domain" description="Cytoplasmic" evidence="8">
    <location>
        <begin position="1"/>
        <end position="736"/>
    </location>
</feature>
<dbReference type="GO" id="GO:0005789">
    <property type="term" value="C:endoplasmic reticulum membrane"/>
    <property type="evidence" value="ECO:0007669"/>
    <property type="project" value="UniProtKB-SubCell"/>
</dbReference>
<evidence type="ECO:0000259" key="11">
    <source>
        <dbReference type="PROSITE" id="PS51715"/>
    </source>
</evidence>
<accession>A0A427XWN5</accession>
<dbReference type="Pfam" id="PF20428">
    <property type="entry name" value="Sey1_3HB"/>
    <property type="match status" value="1"/>
</dbReference>
<dbReference type="HAMAP" id="MF_03109">
    <property type="entry name" value="Sey1"/>
    <property type="match status" value="1"/>
</dbReference>
<dbReference type="Pfam" id="PF05879">
    <property type="entry name" value="RHD3_GTPase"/>
    <property type="match status" value="1"/>
</dbReference>
<feature type="topological domain" description="Cytoplasmic" evidence="8">
    <location>
        <begin position="782"/>
        <end position="867"/>
    </location>
</feature>
<dbReference type="GeneID" id="39591336"/>
<feature type="transmembrane region" description="Helical" evidence="10">
    <location>
        <begin position="730"/>
        <end position="750"/>
    </location>
</feature>
<dbReference type="GO" id="GO:0005525">
    <property type="term" value="F:GTP binding"/>
    <property type="evidence" value="ECO:0007669"/>
    <property type="project" value="UniProtKB-UniRule"/>
</dbReference>
<dbReference type="OrthoDB" id="1597724at2759"/>
<feature type="topological domain" description="Lumenal" evidence="8">
    <location>
        <begin position="758"/>
        <end position="760"/>
    </location>
</feature>
<dbReference type="InterPro" id="IPR046758">
    <property type="entry name" value="Sey1/RHD3-like_3HB"/>
</dbReference>
<dbReference type="PANTHER" id="PTHR45923:SF2">
    <property type="entry name" value="PROTEIN SEY1"/>
    <property type="match status" value="1"/>
</dbReference>
<comment type="caution">
    <text evidence="12">The sequence shown here is derived from an EMBL/GenBank/DDBJ whole genome shotgun (WGS) entry which is preliminary data.</text>
</comment>
<organism evidence="12 13">
    <name type="scientific">Apiotrichum porosum</name>
    <dbReference type="NCBI Taxonomy" id="105984"/>
    <lineage>
        <taxon>Eukaryota</taxon>
        <taxon>Fungi</taxon>
        <taxon>Dikarya</taxon>
        <taxon>Basidiomycota</taxon>
        <taxon>Agaricomycotina</taxon>
        <taxon>Tremellomycetes</taxon>
        <taxon>Trichosporonales</taxon>
        <taxon>Trichosporonaceae</taxon>
        <taxon>Apiotrichum</taxon>
    </lineage>
</organism>
<evidence type="ECO:0000256" key="5">
    <source>
        <dbReference type="ARBA" id="ARBA00022989"/>
    </source>
</evidence>
<keyword evidence="7 8" id="KW-0472">Membrane</keyword>
<dbReference type="STRING" id="105984.A0A427XWN5"/>
<sequence length="867" mass="95666">MSLETDSHTVAADPVGAPAVPVAIPSPTIDFSAPPTQPAPSATVAPLPVAVAPSAPVAAPLATPPQPQPTNRVGEGRLQIVNEQQEFTTKLSASLDKWGMLDKGFAYDVVSVFGSQSTGKSTLLNRLFGTSFDVMDESKRQQTTKGIWMCPSAYSSTLVMDVEGTDGRERGEDQDFERKSALFSLASTEVLIVNLWEHQIGLYQGANMGLLKTVFEVNLGLFGGDGNSTQGRTKEKTLILFVIRDHVGATPIENLTATLTADMEKIWHTLSKPAHLSDTRLTDYFDLSFAALPHKILMPEKFEQAVVDLRRRFTDRTRSDYVFQPAYHKRIPADGVSFYMDGIWQQVLTNKDLDLPTQQELLAQFRCDEIATAVTETFTLNAKGVRKPIEAGTIVDGLGSLMEQWLAAATTTFDTAASRYHQGVYQRKRLDLLTNLHTSISPLHLGQLKNAHKATIAKFVADIAAALKGPSYDFAQVVTRCTAEARDGFLAIAKEVTIPGTEWEYQHELELLDDDLKLVADRSRADETKKMVNGIERTVKKGINEPVELALSKPSTDMWDSVLKTYRDVTKSSQTTYLAKATSYNCTTDENESALKTLALRSWLALRKKLEEQTADTVVLSTLRGSFEERFRYDDQGVPRVWKPEDDLDGAFKKARDDTLTLLPIFATVKPVDSDLLPPLPSPDPDYDVEEDSLDPSTAFTLVTPTRLNSLETRFKREADAAYVEAKRSMVSSVAQIPMWIYGLLVALGWNEAMAVLFNPLYFALLVVAAASAYIILQLGLAGPLLQVTRTVLSEIRRIATEKLREAFAEPAAVGAAPSRRLVDPMPATQARGERRRAGSDHELNDMSLTDEARRRGDLVAGEMFEK</sequence>
<dbReference type="GO" id="GO:0003924">
    <property type="term" value="F:GTPase activity"/>
    <property type="evidence" value="ECO:0007669"/>
    <property type="project" value="UniProtKB-UniRule"/>
</dbReference>
<evidence type="ECO:0000313" key="13">
    <source>
        <dbReference type="Proteomes" id="UP000279236"/>
    </source>
</evidence>